<accession>A0AAE0VVH9</accession>
<dbReference type="Proteomes" id="UP001195483">
    <property type="component" value="Unassembled WGS sequence"/>
</dbReference>
<dbReference type="Pfam" id="PF00024">
    <property type="entry name" value="PAN_1"/>
    <property type="match status" value="1"/>
</dbReference>
<evidence type="ECO:0000313" key="2">
    <source>
        <dbReference type="EMBL" id="KAK3590565.1"/>
    </source>
</evidence>
<dbReference type="EMBL" id="JAEAOA010002316">
    <property type="protein sequence ID" value="KAK3590565.1"/>
    <property type="molecule type" value="Genomic_DNA"/>
</dbReference>
<keyword evidence="3" id="KW-1185">Reference proteome</keyword>
<name>A0AAE0VVH9_9BIVA</name>
<dbReference type="SUPFAM" id="SSF57414">
    <property type="entry name" value="Hairpin loop containing domain-like"/>
    <property type="match status" value="1"/>
</dbReference>
<dbReference type="InterPro" id="IPR003609">
    <property type="entry name" value="Pan_app"/>
</dbReference>
<evidence type="ECO:0000259" key="1">
    <source>
        <dbReference type="Pfam" id="PF00024"/>
    </source>
</evidence>
<reference evidence="2" key="3">
    <citation type="submission" date="2023-05" db="EMBL/GenBank/DDBJ databases">
        <authorList>
            <person name="Smith C.H."/>
        </authorList>
    </citation>
    <scope>NUCLEOTIDE SEQUENCE</scope>
    <source>
        <strain evidence="2">CHS0354</strain>
        <tissue evidence="2">Mantle</tissue>
    </source>
</reference>
<comment type="caution">
    <text evidence="2">The sequence shown here is derived from an EMBL/GenBank/DDBJ whole genome shotgun (WGS) entry which is preliminary data.</text>
</comment>
<protein>
    <recommendedName>
        <fullName evidence="1">Apple domain-containing protein</fullName>
    </recommendedName>
</protein>
<organism evidence="2 3">
    <name type="scientific">Potamilus streckersoni</name>
    <dbReference type="NCBI Taxonomy" id="2493646"/>
    <lineage>
        <taxon>Eukaryota</taxon>
        <taxon>Metazoa</taxon>
        <taxon>Spiralia</taxon>
        <taxon>Lophotrochozoa</taxon>
        <taxon>Mollusca</taxon>
        <taxon>Bivalvia</taxon>
        <taxon>Autobranchia</taxon>
        <taxon>Heteroconchia</taxon>
        <taxon>Palaeoheterodonta</taxon>
        <taxon>Unionida</taxon>
        <taxon>Unionoidea</taxon>
        <taxon>Unionidae</taxon>
        <taxon>Ambleminae</taxon>
        <taxon>Lampsilini</taxon>
        <taxon>Potamilus</taxon>
    </lineage>
</organism>
<gene>
    <name evidence="2" type="ORF">CHS0354_039694</name>
</gene>
<evidence type="ECO:0000313" key="3">
    <source>
        <dbReference type="Proteomes" id="UP001195483"/>
    </source>
</evidence>
<sequence>MPSISLGTKDKILINRSFLNLSLPLVSLCARRCIRQRRCLSINYVNGDDLCILNWASHVTAPGDFIGGPSDVVYYAITDWDEALAGTCRGHTCPEDKICVPNYLNSKYLCSTKSIDDVIMSEPVSDSCKIMLSCKDCIPNMAAKGRWFQPLGCFRSSPKHLPHLIANLRANIDWTNLTTTIIRCAEHVSETPYILFGIEFYGECYAGHVNESRSDSKEISLSSCNLLCSQGVGSWNVMFVYQWI</sequence>
<feature type="domain" description="Apple" evidence="1">
    <location>
        <begin position="24"/>
        <end position="73"/>
    </location>
</feature>
<proteinExistence type="predicted"/>
<dbReference type="AlphaFoldDB" id="A0AAE0VVH9"/>
<reference evidence="2" key="2">
    <citation type="journal article" date="2021" name="Genome Biol. Evol.">
        <title>Developing a high-quality reference genome for a parasitic bivalve with doubly uniparental inheritance (Bivalvia: Unionida).</title>
        <authorList>
            <person name="Smith C.H."/>
        </authorList>
    </citation>
    <scope>NUCLEOTIDE SEQUENCE</scope>
    <source>
        <strain evidence="2">CHS0354</strain>
        <tissue evidence="2">Mantle</tissue>
    </source>
</reference>
<reference evidence="2" key="1">
    <citation type="journal article" date="2021" name="Genome Biol. Evol.">
        <title>A High-Quality Reference Genome for a Parasitic Bivalve with Doubly Uniparental Inheritance (Bivalvia: Unionida).</title>
        <authorList>
            <person name="Smith C.H."/>
        </authorList>
    </citation>
    <scope>NUCLEOTIDE SEQUENCE</scope>
    <source>
        <strain evidence="2">CHS0354</strain>
    </source>
</reference>